<dbReference type="Proteomes" id="UP001381693">
    <property type="component" value="Unassembled WGS sequence"/>
</dbReference>
<evidence type="ECO:0000313" key="1">
    <source>
        <dbReference type="EMBL" id="KAK7077355.1"/>
    </source>
</evidence>
<gene>
    <name evidence="1" type="ORF">SK128_007843</name>
</gene>
<protein>
    <submittedName>
        <fullName evidence="1">Uncharacterized protein</fullName>
    </submittedName>
</protein>
<dbReference type="EMBL" id="JAXCGZ010009143">
    <property type="protein sequence ID" value="KAK7077355.1"/>
    <property type="molecule type" value="Genomic_DNA"/>
</dbReference>
<feature type="non-terminal residue" evidence="1">
    <location>
        <position position="59"/>
    </location>
</feature>
<keyword evidence="2" id="KW-1185">Reference proteome</keyword>
<comment type="caution">
    <text evidence="1">The sequence shown here is derived from an EMBL/GenBank/DDBJ whole genome shotgun (WGS) entry which is preliminary data.</text>
</comment>
<sequence length="59" mass="6394">IAIGLCKHPILLLSVDASIRLAIDRLNTSLFLLRHAFQIHPPSGSLALRPVPAVLCKRG</sequence>
<accession>A0AAN8X3M4</accession>
<feature type="non-terminal residue" evidence="1">
    <location>
        <position position="1"/>
    </location>
</feature>
<organism evidence="1 2">
    <name type="scientific">Halocaridina rubra</name>
    <name type="common">Hawaiian red shrimp</name>
    <dbReference type="NCBI Taxonomy" id="373956"/>
    <lineage>
        <taxon>Eukaryota</taxon>
        <taxon>Metazoa</taxon>
        <taxon>Ecdysozoa</taxon>
        <taxon>Arthropoda</taxon>
        <taxon>Crustacea</taxon>
        <taxon>Multicrustacea</taxon>
        <taxon>Malacostraca</taxon>
        <taxon>Eumalacostraca</taxon>
        <taxon>Eucarida</taxon>
        <taxon>Decapoda</taxon>
        <taxon>Pleocyemata</taxon>
        <taxon>Caridea</taxon>
        <taxon>Atyoidea</taxon>
        <taxon>Atyidae</taxon>
        <taxon>Halocaridina</taxon>
    </lineage>
</organism>
<name>A0AAN8X3M4_HALRR</name>
<dbReference type="AlphaFoldDB" id="A0AAN8X3M4"/>
<reference evidence="1 2" key="1">
    <citation type="submission" date="2023-11" db="EMBL/GenBank/DDBJ databases">
        <title>Halocaridina rubra genome assembly.</title>
        <authorList>
            <person name="Smith C."/>
        </authorList>
    </citation>
    <scope>NUCLEOTIDE SEQUENCE [LARGE SCALE GENOMIC DNA]</scope>
    <source>
        <strain evidence="1">EP-1</strain>
        <tissue evidence="1">Whole</tissue>
    </source>
</reference>
<evidence type="ECO:0000313" key="2">
    <source>
        <dbReference type="Proteomes" id="UP001381693"/>
    </source>
</evidence>
<proteinExistence type="predicted"/>